<feature type="domain" description="UvrD-like helicase ATP-binding" evidence="15">
    <location>
        <begin position="5"/>
        <end position="284"/>
    </location>
</feature>
<evidence type="ECO:0000256" key="9">
    <source>
        <dbReference type="ARBA" id="ARBA00034617"/>
    </source>
</evidence>
<proteinExistence type="inferred from homology"/>
<dbReference type="InterPro" id="IPR000212">
    <property type="entry name" value="DNA_helicase_UvrD/REP"/>
</dbReference>
<protein>
    <recommendedName>
        <fullName evidence="2">ATP-dependent DNA helicase PcrA</fullName>
        <ecNumber evidence="10">5.6.2.4</ecNumber>
    </recommendedName>
    <alternativeName>
        <fullName evidence="11">DNA 3'-5' helicase PcrA</fullName>
    </alternativeName>
</protein>
<evidence type="ECO:0000256" key="7">
    <source>
        <dbReference type="ARBA" id="ARBA00023125"/>
    </source>
</evidence>
<evidence type="ECO:0000313" key="18">
    <source>
        <dbReference type="Proteomes" id="UP001241537"/>
    </source>
</evidence>
<dbReference type="InterPro" id="IPR014017">
    <property type="entry name" value="DNA_helicase_UvrD-like_C"/>
</dbReference>
<evidence type="ECO:0000256" key="5">
    <source>
        <dbReference type="ARBA" id="ARBA00022806"/>
    </source>
</evidence>
<gene>
    <name evidence="17" type="ORF">J2S20_001208</name>
</gene>
<evidence type="ECO:0000256" key="8">
    <source>
        <dbReference type="ARBA" id="ARBA00023235"/>
    </source>
</evidence>
<feature type="compositionally biased region" description="Acidic residues" evidence="14">
    <location>
        <begin position="517"/>
        <end position="531"/>
    </location>
</feature>
<evidence type="ECO:0000256" key="2">
    <source>
        <dbReference type="ARBA" id="ARBA00014807"/>
    </source>
</evidence>
<keyword evidence="8" id="KW-0413">Isomerase</keyword>
<keyword evidence="4 13" id="KW-0378">Hydrolase</keyword>
<dbReference type="FunFam" id="1.10.486.10:FF:000003">
    <property type="entry name" value="ATP-dependent DNA helicase"/>
    <property type="match status" value="1"/>
</dbReference>
<name>A0AAE4ALU2_9FIRM</name>
<evidence type="ECO:0000259" key="16">
    <source>
        <dbReference type="PROSITE" id="PS51217"/>
    </source>
</evidence>
<evidence type="ECO:0000256" key="13">
    <source>
        <dbReference type="PROSITE-ProRule" id="PRU00560"/>
    </source>
</evidence>
<dbReference type="GO" id="GO:0033202">
    <property type="term" value="C:DNA helicase complex"/>
    <property type="evidence" value="ECO:0007669"/>
    <property type="project" value="TreeGrafter"/>
</dbReference>
<evidence type="ECO:0000256" key="3">
    <source>
        <dbReference type="ARBA" id="ARBA00022741"/>
    </source>
</evidence>
<dbReference type="Pfam" id="PF13361">
    <property type="entry name" value="UvrD_C"/>
    <property type="match status" value="1"/>
</dbReference>
<dbReference type="PANTHER" id="PTHR11070">
    <property type="entry name" value="UVRD / RECB / PCRA DNA HELICASE FAMILY MEMBER"/>
    <property type="match status" value="1"/>
</dbReference>
<feature type="region of interest" description="Disordered" evidence="14">
    <location>
        <begin position="649"/>
        <end position="671"/>
    </location>
</feature>
<dbReference type="InterPro" id="IPR013986">
    <property type="entry name" value="DExx_box_DNA_helicase_dom_sf"/>
</dbReference>
<comment type="catalytic activity">
    <reaction evidence="12">
        <text>ATP + H2O = ADP + phosphate + H(+)</text>
        <dbReference type="Rhea" id="RHEA:13065"/>
        <dbReference type="ChEBI" id="CHEBI:15377"/>
        <dbReference type="ChEBI" id="CHEBI:15378"/>
        <dbReference type="ChEBI" id="CHEBI:30616"/>
        <dbReference type="ChEBI" id="CHEBI:43474"/>
        <dbReference type="ChEBI" id="CHEBI:456216"/>
        <dbReference type="EC" id="5.6.2.4"/>
    </reaction>
</comment>
<feature type="compositionally biased region" description="Basic and acidic residues" evidence="14">
    <location>
        <begin position="649"/>
        <end position="658"/>
    </location>
</feature>
<dbReference type="EC" id="5.6.2.4" evidence="10"/>
<keyword evidence="7" id="KW-0238">DNA-binding</keyword>
<dbReference type="EMBL" id="JAUSTO010000006">
    <property type="protein sequence ID" value="MDQ0152516.1"/>
    <property type="molecule type" value="Genomic_DNA"/>
</dbReference>
<sequence>MALYDNMNDRQREAMLCTEGPLLILAGAGSGKTRVLTHRIAYLIAGKQVEPWHIMAITFTNKAAGEMRARIDALVEQGAEQVWVATFHASCVRILRRYIDRIGFENSFTIYDADDQKTLMKQVFRELNIDTRSFKERTVLSAISAAKNELRTPEELLKEAGGYVEQKIAECYLRYQDDLRRNNALDFDDLIMKTVQLFQYSPEVLVQYQERFRYIMVDEYQDTNTAQFRLISLLAGKYKNLCVVGDDDQSIYKFRGANIYNILNFETEFPGAKMVKLEQNYRSKGNILCAANEVIRNNLGRKQKRLWTEQGDGEPVYVRRFESAQDEAEAVVSEIQKRGMDRHYNRFAVLYRTNAQSRLLEERMVAAGLPYQLVGGVNFYQRREIKDVLAYLKTVANGRDDLAARRILNVPKRGIGAVTEERIAVFATANELSFFEALRAAGPAGIAGRAGEKLRGFVQLIEGLRERSESLSLGALIEAVLEDSGYLDFLKSEGEIEAESRRENIDELISKAVSFEQEQEDSAEIEAEQQESDPRRRASLLSRFLEEVALVADIDRMDENSEKVTLMTLHAAKGLEFDEVYMTGMEDGLFPGNRSIDDPKELEEERRLCYVGITRARERLTLCSARSRMINGETHLSRESMFVREIPDEYTERSDSSRPPRPSSYHFGGRESGWDGRGLPWDSGYRDSYGSGFAGGGTGAGEGTCTVSAVTGSEDRNAAWADSSGRRKPLAFGKSFQVVKADHLDYEVGDRVQHQRFGEGVVKNIQDGSRDYEVTVDFDRHGTKKMFAGFANLKKL</sequence>
<keyword evidence="3 13" id="KW-0547">Nucleotide-binding</keyword>
<evidence type="ECO:0000259" key="15">
    <source>
        <dbReference type="PROSITE" id="PS51198"/>
    </source>
</evidence>
<dbReference type="Gene3D" id="3.40.50.300">
    <property type="entry name" value="P-loop containing nucleotide triphosphate hydrolases"/>
    <property type="match status" value="2"/>
</dbReference>
<evidence type="ECO:0000256" key="1">
    <source>
        <dbReference type="ARBA" id="ARBA00009922"/>
    </source>
</evidence>
<feature type="domain" description="UvrD-like helicase C-terminal" evidence="16">
    <location>
        <begin position="285"/>
        <end position="574"/>
    </location>
</feature>
<dbReference type="FunFam" id="1.10.10.160:FF:000001">
    <property type="entry name" value="ATP-dependent DNA helicase"/>
    <property type="match status" value="1"/>
</dbReference>
<evidence type="ECO:0000256" key="12">
    <source>
        <dbReference type="ARBA" id="ARBA00048988"/>
    </source>
</evidence>
<dbReference type="GO" id="GO:0009314">
    <property type="term" value="P:response to radiation"/>
    <property type="evidence" value="ECO:0007669"/>
    <property type="project" value="UniProtKB-ARBA"/>
</dbReference>
<evidence type="ECO:0000256" key="11">
    <source>
        <dbReference type="ARBA" id="ARBA00034900"/>
    </source>
</evidence>
<comment type="catalytic activity">
    <reaction evidence="9">
        <text>Couples ATP hydrolysis with the unwinding of duplex DNA by translocating in the 3'-5' direction.</text>
        <dbReference type="EC" id="5.6.2.4"/>
    </reaction>
</comment>
<dbReference type="SUPFAM" id="SSF52540">
    <property type="entry name" value="P-loop containing nucleoside triphosphate hydrolases"/>
    <property type="match status" value="1"/>
</dbReference>
<evidence type="ECO:0000256" key="10">
    <source>
        <dbReference type="ARBA" id="ARBA00034808"/>
    </source>
</evidence>
<keyword evidence="18" id="KW-1185">Reference proteome</keyword>
<keyword evidence="6 13" id="KW-0067">ATP-binding</keyword>
<dbReference type="PROSITE" id="PS51198">
    <property type="entry name" value="UVRD_HELICASE_ATP_BIND"/>
    <property type="match status" value="1"/>
</dbReference>
<comment type="similarity">
    <text evidence="1">Belongs to the helicase family. UvrD subfamily.</text>
</comment>
<dbReference type="Pfam" id="PF21196">
    <property type="entry name" value="PcrA_UvrD_tudor"/>
    <property type="match status" value="1"/>
</dbReference>
<dbReference type="GO" id="GO:0000725">
    <property type="term" value="P:recombinational repair"/>
    <property type="evidence" value="ECO:0007669"/>
    <property type="project" value="TreeGrafter"/>
</dbReference>
<evidence type="ECO:0000256" key="6">
    <source>
        <dbReference type="ARBA" id="ARBA00022840"/>
    </source>
</evidence>
<dbReference type="GO" id="GO:0005829">
    <property type="term" value="C:cytosol"/>
    <property type="evidence" value="ECO:0007669"/>
    <property type="project" value="TreeGrafter"/>
</dbReference>
<keyword evidence="5 13" id="KW-0347">Helicase</keyword>
<dbReference type="CDD" id="cd18807">
    <property type="entry name" value="SF1_C_UvrD"/>
    <property type="match status" value="1"/>
</dbReference>
<dbReference type="InterPro" id="IPR027417">
    <property type="entry name" value="P-loop_NTPase"/>
</dbReference>
<dbReference type="GO" id="GO:0003677">
    <property type="term" value="F:DNA binding"/>
    <property type="evidence" value="ECO:0007669"/>
    <property type="project" value="UniProtKB-KW"/>
</dbReference>
<feature type="binding site" evidence="13">
    <location>
        <begin position="26"/>
        <end position="33"/>
    </location>
    <ligand>
        <name>ATP</name>
        <dbReference type="ChEBI" id="CHEBI:30616"/>
    </ligand>
</feature>
<feature type="region of interest" description="Disordered" evidence="14">
    <location>
        <begin position="515"/>
        <end position="536"/>
    </location>
</feature>
<reference evidence="17" key="1">
    <citation type="submission" date="2023-07" db="EMBL/GenBank/DDBJ databases">
        <title>Genomic Encyclopedia of Type Strains, Phase IV (KMG-IV): sequencing the most valuable type-strain genomes for metagenomic binning, comparative biology and taxonomic classification.</title>
        <authorList>
            <person name="Goeker M."/>
        </authorList>
    </citation>
    <scope>NUCLEOTIDE SEQUENCE</scope>
    <source>
        <strain evidence="17">DSM 19659</strain>
    </source>
</reference>
<dbReference type="Proteomes" id="UP001241537">
    <property type="component" value="Unassembled WGS sequence"/>
</dbReference>
<dbReference type="CDD" id="cd17932">
    <property type="entry name" value="DEXQc_UvrD"/>
    <property type="match status" value="1"/>
</dbReference>
<evidence type="ECO:0000256" key="4">
    <source>
        <dbReference type="ARBA" id="ARBA00022801"/>
    </source>
</evidence>
<dbReference type="InterPro" id="IPR014016">
    <property type="entry name" value="UvrD-like_ATP-bd"/>
</dbReference>
<dbReference type="Gene3D" id="1.10.486.10">
    <property type="entry name" value="PCRA, domain 4"/>
    <property type="match status" value="1"/>
</dbReference>
<dbReference type="AlphaFoldDB" id="A0AAE4ALU2"/>
<dbReference type="PANTHER" id="PTHR11070:SF2">
    <property type="entry name" value="ATP-DEPENDENT DNA HELICASE SRS2"/>
    <property type="match status" value="1"/>
</dbReference>
<dbReference type="PROSITE" id="PS51217">
    <property type="entry name" value="UVRD_HELICASE_CTER"/>
    <property type="match status" value="1"/>
</dbReference>
<comment type="caution">
    <text evidence="17">The sequence shown here is derived from an EMBL/GenBank/DDBJ whole genome shotgun (WGS) entry which is preliminary data.</text>
</comment>
<evidence type="ECO:0000256" key="14">
    <source>
        <dbReference type="SAM" id="MobiDB-lite"/>
    </source>
</evidence>
<dbReference type="RefSeq" id="WP_307254220.1">
    <property type="nucleotide sequence ID" value="NZ_JAUSTO010000006.1"/>
</dbReference>
<dbReference type="Pfam" id="PF00580">
    <property type="entry name" value="UvrD-helicase"/>
    <property type="match status" value="1"/>
</dbReference>
<accession>A0AAE4ALU2</accession>
<dbReference type="Gene3D" id="1.10.10.160">
    <property type="match status" value="1"/>
</dbReference>
<evidence type="ECO:0000313" key="17">
    <source>
        <dbReference type="EMBL" id="MDQ0152516.1"/>
    </source>
</evidence>
<dbReference type="GO" id="GO:0005524">
    <property type="term" value="F:ATP binding"/>
    <property type="evidence" value="ECO:0007669"/>
    <property type="project" value="UniProtKB-UniRule"/>
</dbReference>
<dbReference type="GO" id="GO:0016787">
    <property type="term" value="F:hydrolase activity"/>
    <property type="evidence" value="ECO:0007669"/>
    <property type="project" value="UniProtKB-UniRule"/>
</dbReference>
<dbReference type="GO" id="GO:0043138">
    <property type="term" value="F:3'-5' DNA helicase activity"/>
    <property type="evidence" value="ECO:0007669"/>
    <property type="project" value="UniProtKB-EC"/>
</dbReference>
<organism evidence="17 18">
    <name type="scientific">Moryella indoligenes</name>
    <dbReference type="NCBI Taxonomy" id="371674"/>
    <lineage>
        <taxon>Bacteria</taxon>
        <taxon>Bacillati</taxon>
        <taxon>Bacillota</taxon>
        <taxon>Clostridia</taxon>
        <taxon>Lachnospirales</taxon>
        <taxon>Lachnospiraceae</taxon>
        <taxon>Moryella</taxon>
    </lineage>
</organism>